<name>A0A2H3B9T3_9AGAR</name>
<feature type="compositionally biased region" description="Polar residues" evidence="1">
    <location>
        <begin position="54"/>
        <end position="69"/>
    </location>
</feature>
<organism evidence="2 3">
    <name type="scientific">Armillaria solidipes</name>
    <dbReference type="NCBI Taxonomy" id="1076256"/>
    <lineage>
        <taxon>Eukaryota</taxon>
        <taxon>Fungi</taxon>
        <taxon>Dikarya</taxon>
        <taxon>Basidiomycota</taxon>
        <taxon>Agaricomycotina</taxon>
        <taxon>Agaricomycetes</taxon>
        <taxon>Agaricomycetidae</taxon>
        <taxon>Agaricales</taxon>
        <taxon>Marasmiineae</taxon>
        <taxon>Physalacriaceae</taxon>
        <taxon>Armillaria</taxon>
    </lineage>
</organism>
<gene>
    <name evidence="2" type="ORF">ARMSODRAFT_980457</name>
</gene>
<evidence type="ECO:0000256" key="1">
    <source>
        <dbReference type="SAM" id="MobiDB-lite"/>
    </source>
</evidence>
<evidence type="ECO:0000313" key="3">
    <source>
        <dbReference type="Proteomes" id="UP000218334"/>
    </source>
</evidence>
<sequence length="178" mass="18641">MVSSTFQLLQGISVSARISSSSLSMSGHGYIPRGKQTNTSLSSGGNGGGDPQEPSGTGSRGQTHSSGGSVTNSKWMHCLASSCGGWTLDSGALSDDEQARPWHSSGPHRKKDATIKAVLAEETLWLGVEPSFRAKGEFEFQFDSSCDSNIGRSINTGRAEFPGGMKECGFVCEGGLDM</sequence>
<accession>A0A2H3B9T3</accession>
<dbReference type="AlphaFoldDB" id="A0A2H3B9T3"/>
<dbReference type="EMBL" id="KZ293463">
    <property type="protein sequence ID" value="PBK62828.1"/>
    <property type="molecule type" value="Genomic_DNA"/>
</dbReference>
<proteinExistence type="predicted"/>
<reference evidence="3" key="1">
    <citation type="journal article" date="2017" name="Nat. Ecol. Evol.">
        <title>Genome expansion and lineage-specific genetic innovations in the forest pathogenic fungi Armillaria.</title>
        <authorList>
            <person name="Sipos G."/>
            <person name="Prasanna A.N."/>
            <person name="Walter M.C."/>
            <person name="O'Connor E."/>
            <person name="Balint B."/>
            <person name="Krizsan K."/>
            <person name="Kiss B."/>
            <person name="Hess J."/>
            <person name="Varga T."/>
            <person name="Slot J."/>
            <person name="Riley R."/>
            <person name="Boka B."/>
            <person name="Rigling D."/>
            <person name="Barry K."/>
            <person name="Lee J."/>
            <person name="Mihaltcheva S."/>
            <person name="LaButti K."/>
            <person name="Lipzen A."/>
            <person name="Waldron R."/>
            <person name="Moloney N.M."/>
            <person name="Sperisen C."/>
            <person name="Kredics L."/>
            <person name="Vagvoelgyi C."/>
            <person name="Patrignani A."/>
            <person name="Fitzpatrick D."/>
            <person name="Nagy I."/>
            <person name="Doyle S."/>
            <person name="Anderson J.B."/>
            <person name="Grigoriev I.V."/>
            <person name="Gueldener U."/>
            <person name="Muensterkoetter M."/>
            <person name="Nagy L.G."/>
        </authorList>
    </citation>
    <scope>NUCLEOTIDE SEQUENCE [LARGE SCALE GENOMIC DNA]</scope>
    <source>
        <strain evidence="3">28-4</strain>
    </source>
</reference>
<feature type="region of interest" description="Disordered" evidence="1">
    <location>
        <begin position="22"/>
        <end position="69"/>
    </location>
</feature>
<protein>
    <submittedName>
        <fullName evidence="2">Uncharacterized protein</fullName>
    </submittedName>
</protein>
<keyword evidence="3" id="KW-1185">Reference proteome</keyword>
<evidence type="ECO:0000313" key="2">
    <source>
        <dbReference type="EMBL" id="PBK62828.1"/>
    </source>
</evidence>
<dbReference type="Proteomes" id="UP000218334">
    <property type="component" value="Unassembled WGS sequence"/>
</dbReference>